<dbReference type="EMBL" id="BFEA01000016">
    <property type="protein sequence ID" value="GBG60972.1"/>
    <property type="molecule type" value="Genomic_DNA"/>
</dbReference>
<dbReference type="PANTHER" id="PTHR37984:SF5">
    <property type="entry name" value="PROTEIN NYNRIN-LIKE"/>
    <property type="match status" value="1"/>
</dbReference>
<dbReference type="GO" id="GO:0003676">
    <property type="term" value="F:nucleic acid binding"/>
    <property type="evidence" value="ECO:0007669"/>
    <property type="project" value="InterPro"/>
</dbReference>
<keyword evidence="1" id="KW-0175">Coiled coil</keyword>
<evidence type="ECO:0000256" key="1">
    <source>
        <dbReference type="SAM" id="Coils"/>
    </source>
</evidence>
<dbReference type="InterPro" id="IPR036397">
    <property type="entry name" value="RNaseH_sf"/>
</dbReference>
<accession>A0A388JTE3</accession>
<dbReference type="InterPro" id="IPR001584">
    <property type="entry name" value="Integrase_cat-core"/>
</dbReference>
<protein>
    <recommendedName>
        <fullName evidence="2">Integrase catalytic domain-containing protein</fullName>
    </recommendedName>
</protein>
<name>A0A388JTE3_CHABU</name>
<comment type="caution">
    <text evidence="3">The sequence shown here is derived from an EMBL/GenBank/DDBJ whole genome shotgun (WGS) entry which is preliminary data.</text>
</comment>
<dbReference type="PANTHER" id="PTHR37984">
    <property type="entry name" value="PROTEIN CBG26694"/>
    <property type="match status" value="1"/>
</dbReference>
<keyword evidence="4" id="KW-1185">Reference proteome</keyword>
<dbReference type="SUPFAM" id="SSF53098">
    <property type="entry name" value="Ribonuclease H-like"/>
    <property type="match status" value="1"/>
</dbReference>
<dbReference type="Gene3D" id="3.30.420.10">
    <property type="entry name" value="Ribonuclease H-like superfamily/Ribonuclease H"/>
    <property type="match status" value="1"/>
</dbReference>
<dbReference type="PROSITE" id="PS50994">
    <property type="entry name" value="INTEGRASE"/>
    <property type="match status" value="1"/>
</dbReference>
<evidence type="ECO:0000259" key="2">
    <source>
        <dbReference type="PROSITE" id="PS50994"/>
    </source>
</evidence>
<evidence type="ECO:0000313" key="3">
    <source>
        <dbReference type="EMBL" id="GBG60972.1"/>
    </source>
</evidence>
<dbReference type="OrthoDB" id="786789at2759"/>
<dbReference type="AlphaFoldDB" id="A0A388JTE3"/>
<gene>
    <name evidence="3" type="ORF">CBR_g18570</name>
</gene>
<feature type="coiled-coil region" evidence="1">
    <location>
        <begin position="205"/>
        <end position="232"/>
    </location>
</feature>
<feature type="domain" description="Integrase catalytic" evidence="2">
    <location>
        <begin position="8"/>
        <end position="183"/>
    </location>
</feature>
<sequence>MRGLPTLQIPEPSSVRRVATVTGSLAAKGSDCHGHYRPVPKHKTGVDGILTVVDRLTKFAMFLPCRYHAKALELAEVLYAGWIRTKGYPKEIVYDGDTQLMFDFWLALIKRWGSSLKPSSARHPQTDGQTERAYQTTQVLLCTLIRPDQKDWVERLPNVELAYNSSIHPAIGMSPFELEHGSPITSSLDTIIPRTAESDNQLLFLRQMQELLVKARDQMAKMQQRMSQQANRQRLPCPFRAGDLVWVSAPEFSLEQDISPKLLPKWMGPWPIVAPVWDAPEGPSFIIQAPAHLPVYPVFHCSKFALYTPTEHDDFPGRRSQDPPSMDGFQEVGDIISQRRYGNRTTEYLVHFA</sequence>
<organism evidence="3 4">
    <name type="scientific">Chara braunii</name>
    <name type="common">Braun's stonewort</name>
    <dbReference type="NCBI Taxonomy" id="69332"/>
    <lineage>
        <taxon>Eukaryota</taxon>
        <taxon>Viridiplantae</taxon>
        <taxon>Streptophyta</taxon>
        <taxon>Charophyceae</taxon>
        <taxon>Charales</taxon>
        <taxon>Characeae</taxon>
        <taxon>Chara</taxon>
    </lineage>
</organism>
<evidence type="ECO:0000313" key="4">
    <source>
        <dbReference type="Proteomes" id="UP000265515"/>
    </source>
</evidence>
<dbReference type="Proteomes" id="UP000265515">
    <property type="component" value="Unassembled WGS sequence"/>
</dbReference>
<reference evidence="3 4" key="1">
    <citation type="journal article" date="2018" name="Cell">
        <title>The Chara Genome: Secondary Complexity and Implications for Plant Terrestrialization.</title>
        <authorList>
            <person name="Nishiyama T."/>
            <person name="Sakayama H."/>
            <person name="Vries J.D."/>
            <person name="Buschmann H."/>
            <person name="Saint-Marcoux D."/>
            <person name="Ullrich K.K."/>
            <person name="Haas F.B."/>
            <person name="Vanderstraeten L."/>
            <person name="Becker D."/>
            <person name="Lang D."/>
            <person name="Vosolsobe S."/>
            <person name="Rombauts S."/>
            <person name="Wilhelmsson P.K.I."/>
            <person name="Janitza P."/>
            <person name="Kern R."/>
            <person name="Heyl A."/>
            <person name="Rumpler F."/>
            <person name="Villalobos L.I.A.C."/>
            <person name="Clay J.M."/>
            <person name="Skokan R."/>
            <person name="Toyoda A."/>
            <person name="Suzuki Y."/>
            <person name="Kagoshima H."/>
            <person name="Schijlen E."/>
            <person name="Tajeshwar N."/>
            <person name="Catarino B."/>
            <person name="Hetherington A.J."/>
            <person name="Saltykova A."/>
            <person name="Bonnot C."/>
            <person name="Breuninger H."/>
            <person name="Symeonidi A."/>
            <person name="Radhakrishnan G.V."/>
            <person name="Van Nieuwerburgh F."/>
            <person name="Deforce D."/>
            <person name="Chang C."/>
            <person name="Karol K.G."/>
            <person name="Hedrich R."/>
            <person name="Ulvskov P."/>
            <person name="Glockner G."/>
            <person name="Delwiche C.F."/>
            <person name="Petrasek J."/>
            <person name="Van de Peer Y."/>
            <person name="Friml J."/>
            <person name="Beilby M."/>
            <person name="Dolan L."/>
            <person name="Kohara Y."/>
            <person name="Sugano S."/>
            <person name="Fujiyama A."/>
            <person name="Delaux P.-M."/>
            <person name="Quint M."/>
            <person name="TheiBen G."/>
            <person name="Hagemann M."/>
            <person name="Harholt J."/>
            <person name="Dunand C."/>
            <person name="Zachgo S."/>
            <person name="Langdale J."/>
            <person name="Maumus F."/>
            <person name="Straeten D.V.D."/>
            <person name="Gould S.B."/>
            <person name="Rensing S.A."/>
        </authorList>
    </citation>
    <scope>NUCLEOTIDE SEQUENCE [LARGE SCALE GENOMIC DNA]</scope>
    <source>
        <strain evidence="3 4">S276</strain>
    </source>
</reference>
<dbReference type="InterPro" id="IPR012337">
    <property type="entry name" value="RNaseH-like_sf"/>
</dbReference>
<proteinExistence type="predicted"/>
<dbReference type="GO" id="GO:0015074">
    <property type="term" value="P:DNA integration"/>
    <property type="evidence" value="ECO:0007669"/>
    <property type="project" value="InterPro"/>
</dbReference>
<dbReference type="Gramene" id="GBG60972">
    <property type="protein sequence ID" value="GBG60972"/>
    <property type="gene ID" value="CBR_g18570"/>
</dbReference>
<dbReference type="InterPro" id="IPR050951">
    <property type="entry name" value="Retrovirus_Pol_polyprotein"/>
</dbReference>